<dbReference type="AlphaFoldDB" id="A0AAN9EA28"/>
<sequence length="138" mass="14912">MLFAEKPNGEQLRAKKNQWSGDVQRASGDVRRAVSDASNPSTGEEAAARQLQVKKKRSSATQNGGRKAHRRSPSLTARRTSPLALCTSPLHWFFSTRSPPLMASTTAASPSSSTIKIFDIVGSGFGSKSKYMFGKVII</sequence>
<evidence type="ECO:0000313" key="2">
    <source>
        <dbReference type="EMBL" id="KAK7250454.1"/>
    </source>
</evidence>
<dbReference type="Proteomes" id="UP001372338">
    <property type="component" value="Unassembled WGS sequence"/>
</dbReference>
<comment type="caution">
    <text evidence="2">The sequence shown here is derived from an EMBL/GenBank/DDBJ whole genome shotgun (WGS) entry which is preliminary data.</text>
</comment>
<reference evidence="2 3" key="1">
    <citation type="submission" date="2024-01" db="EMBL/GenBank/DDBJ databases">
        <title>The genomes of 5 underutilized Papilionoideae crops provide insights into root nodulation and disease resistanc.</title>
        <authorList>
            <person name="Yuan L."/>
        </authorList>
    </citation>
    <scope>NUCLEOTIDE SEQUENCE [LARGE SCALE GENOMIC DNA]</scope>
    <source>
        <strain evidence="2">ZHUSHIDOU_FW_LH</strain>
        <tissue evidence="2">Leaf</tissue>
    </source>
</reference>
<organism evidence="2 3">
    <name type="scientific">Crotalaria pallida</name>
    <name type="common">Smooth rattlebox</name>
    <name type="synonym">Crotalaria striata</name>
    <dbReference type="NCBI Taxonomy" id="3830"/>
    <lineage>
        <taxon>Eukaryota</taxon>
        <taxon>Viridiplantae</taxon>
        <taxon>Streptophyta</taxon>
        <taxon>Embryophyta</taxon>
        <taxon>Tracheophyta</taxon>
        <taxon>Spermatophyta</taxon>
        <taxon>Magnoliopsida</taxon>
        <taxon>eudicotyledons</taxon>
        <taxon>Gunneridae</taxon>
        <taxon>Pentapetalae</taxon>
        <taxon>rosids</taxon>
        <taxon>fabids</taxon>
        <taxon>Fabales</taxon>
        <taxon>Fabaceae</taxon>
        <taxon>Papilionoideae</taxon>
        <taxon>50 kb inversion clade</taxon>
        <taxon>genistoids sensu lato</taxon>
        <taxon>core genistoids</taxon>
        <taxon>Crotalarieae</taxon>
        <taxon>Crotalaria</taxon>
    </lineage>
</organism>
<evidence type="ECO:0000256" key="1">
    <source>
        <dbReference type="SAM" id="MobiDB-lite"/>
    </source>
</evidence>
<accession>A0AAN9EA28</accession>
<protein>
    <submittedName>
        <fullName evidence="2">Uncharacterized protein</fullName>
    </submittedName>
</protein>
<feature type="region of interest" description="Disordered" evidence="1">
    <location>
        <begin position="1"/>
        <end position="80"/>
    </location>
</feature>
<evidence type="ECO:0000313" key="3">
    <source>
        <dbReference type="Proteomes" id="UP001372338"/>
    </source>
</evidence>
<dbReference type="EMBL" id="JAYWIO010000007">
    <property type="protein sequence ID" value="KAK7250454.1"/>
    <property type="molecule type" value="Genomic_DNA"/>
</dbReference>
<gene>
    <name evidence="2" type="ORF">RIF29_32904</name>
</gene>
<name>A0AAN9EA28_CROPI</name>
<keyword evidence="3" id="KW-1185">Reference proteome</keyword>
<proteinExistence type="predicted"/>